<dbReference type="Proteomes" id="UP000192223">
    <property type="component" value="Unplaced"/>
</dbReference>
<organism evidence="11 12">
    <name type="scientific">Agrilus planipennis</name>
    <name type="common">Emerald ash borer</name>
    <name type="synonym">Agrilus marcopoli</name>
    <dbReference type="NCBI Taxonomy" id="224129"/>
    <lineage>
        <taxon>Eukaryota</taxon>
        <taxon>Metazoa</taxon>
        <taxon>Ecdysozoa</taxon>
        <taxon>Arthropoda</taxon>
        <taxon>Hexapoda</taxon>
        <taxon>Insecta</taxon>
        <taxon>Pterygota</taxon>
        <taxon>Neoptera</taxon>
        <taxon>Endopterygota</taxon>
        <taxon>Coleoptera</taxon>
        <taxon>Polyphaga</taxon>
        <taxon>Elateriformia</taxon>
        <taxon>Buprestoidea</taxon>
        <taxon>Buprestidae</taxon>
        <taxon>Agrilinae</taxon>
        <taxon>Agrilus</taxon>
    </lineage>
</organism>
<evidence type="ECO:0000313" key="12">
    <source>
        <dbReference type="RefSeq" id="XP_018336680.1"/>
    </source>
</evidence>
<keyword evidence="11" id="KW-1185">Reference proteome</keyword>
<dbReference type="Pfam" id="PF17681">
    <property type="entry name" value="GCP_N_terminal"/>
    <property type="match status" value="1"/>
</dbReference>
<dbReference type="GeneID" id="108745113"/>
<comment type="subcellular location">
    <subcellularLocation>
        <location evidence="1">Cytoplasm</location>
        <location evidence="1">Cytoskeleton</location>
        <location evidence="1">Microtubule organizing center</location>
        <location evidence="1">Centrosome</location>
    </subcellularLocation>
</comment>
<evidence type="ECO:0000256" key="5">
    <source>
        <dbReference type="ARBA" id="ARBA00023212"/>
    </source>
</evidence>
<evidence type="ECO:0000256" key="7">
    <source>
        <dbReference type="ARBA" id="ARBA00093572"/>
    </source>
</evidence>
<dbReference type="GO" id="GO:0000930">
    <property type="term" value="C:gamma-tubulin complex"/>
    <property type="evidence" value="ECO:0007669"/>
    <property type="project" value="TreeGrafter"/>
</dbReference>
<comment type="subunit">
    <text evidence="7">Component of the gamma-tubulin ring complex (gTuRC) consisting of TUBGCP2, TUBGCP3, TUBGCP4, TUBGCP5 and TUBGCP6 and gamma-tubulin TUBG1 or TUBG2. TUBGCP2, TUBGCP3, TUBGCP4, TUBGCP5 and TUBGCP6 assemble in a 5:5:2:1:1 stoichiometry; each is associated with a gamma-tubulin, thereby arranging 14 gamma-tubulins in a helical manner. Gamma-tubulin at the first position is blocked by TUBGCP3 at the last position, allowing 13 protafilaments to grow into a microtubule. The gTuRC (via TUBGCP3 and TUBGCP6) interacts with ACTB and MZT1; the interactions form a luminal bridge that stabilizes the initial structure during complex assembly. The gTuRC (via TUBGCP2) interacts with MZT2A/MZT2B and CDK5RAP2 (via CM1 motif); the interactions play a role in gTuRC activation. Interacts with ATF5; the ATF5:PCNT:polyglutamylated tubulin (PGT) tripartite unites the mother centriole and the pericentriolar material (PCM) in the centrosome.</text>
</comment>
<accession>A0A1W4XW69</accession>
<keyword evidence="5 8" id="KW-0206">Cytoskeleton</keyword>
<dbReference type="GO" id="GO:0007020">
    <property type="term" value="P:microtubule nucleation"/>
    <property type="evidence" value="ECO:0007669"/>
    <property type="project" value="InterPro"/>
</dbReference>
<proteinExistence type="inferred from homology"/>
<evidence type="ECO:0000256" key="8">
    <source>
        <dbReference type="RuleBase" id="RU363050"/>
    </source>
</evidence>
<dbReference type="STRING" id="224129.A0A1W4XW69"/>
<evidence type="ECO:0000256" key="4">
    <source>
        <dbReference type="ARBA" id="ARBA00022701"/>
    </source>
</evidence>
<name>A0A1W4XW69_AGRPL</name>
<dbReference type="GO" id="GO:0031122">
    <property type="term" value="P:cytoplasmic microtubule organization"/>
    <property type="evidence" value="ECO:0007669"/>
    <property type="project" value="TreeGrafter"/>
</dbReference>
<feature type="domain" description="Gamma tubulin complex component C-terminal" evidence="9">
    <location>
        <begin position="507"/>
        <end position="850"/>
    </location>
</feature>
<dbReference type="GO" id="GO:0005874">
    <property type="term" value="C:microtubule"/>
    <property type="evidence" value="ECO:0007669"/>
    <property type="project" value="UniProtKB-KW"/>
</dbReference>
<dbReference type="InParanoid" id="A0A1W4XW69"/>
<dbReference type="GO" id="GO:0043015">
    <property type="term" value="F:gamma-tubulin binding"/>
    <property type="evidence" value="ECO:0007669"/>
    <property type="project" value="InterPro"/>
</dbReference>
<dbReference type="GO" id="GO:0005813">
    <property type="term" value="C:centrosome"/>
    <property type="evidence" value="ECO:0007669"/>
    <property type="project" value="UniProtKB-SubCell"/>
</dbReference>
<dbReference type="KEGG" id="apln:108745113"/>
<dbReference type="Gene3D" id="1.20.120.1900">
    <property type="entry name" value="Gamma-tubulin complex, C-terminal domain"/>
    <property type="match status" value="1"/>
</dbReference>
<dbReference type="InterPro" id="IPR042241">
    <property type="entry name" value="GCP_C_sf"/>
</dbReference>
<keyword evidence="3 8" id="KW-0963">Cytoplasm</keyword>
<dbReference type="RefSeq" id="XP_018336680.1">
    <property type="nucleotide sequence ID" value="XM_018481178.1"/>
</dbReference>
<feature type="domain" description="Gamma tubulin complex component protein N-terminal" evidence="10">
    <location>
        <begin position="215"/>
        <end position="504"/>
    </location>
</feature>
<dbReference type="FunCoup" id="A0A1W4XW69">
    <property type="interactions" value="1660"/>
</dbReference>
<dbReference type="PANTHER" id="PTHR19302:SF13">
    <property type="entry name" value="GAMMA-TUBULIN COMPLEX COMPONENT 2"/>
    <property type="match status" value="1"/>
</dbReference>
<keyword evidence="4 8" id="KW-0493">Microtubule</keyword>
<reference evidence="12" key="1">
    <citation type="submission" date="2025-08" db="UniProtKB">
        <authorList>
            <consortium name="RefSeq"/>
        </authorList>
    </citation>
    <scope>IDENTIFICATION</scope>
    <source>
        <tissue evidence="12">Entire body</tissue>
    </source>
</reference>
<dbReference type="OrthoDB" id="2192946at2759"/>
<evidence type="ECO:0000256" key="3">
    <source>
        <dbReference type="ARBA" id="ARBA00022490"/>
    </source>
</evidence>
<dbReference type="GO" id="GO:0051321">
    <property type="term" value="P:meiotic cell cycle"/>
    <property type="evidence" value="ECO:0007669"/>
    <property type="project" value="TreeGrafter"/>
</dbReference>
<comment type="similarity">
    <text evidence="2 8">Belongs to the TUBGCP family.</text>
</comment>
<evidence type="ECO:0000256" key="1">
    <source>
        <dbReference type="ARBA" id="ARBA00004300"/>
    </source>
</evidence>
<dbReference type="InterPro" id="IPR007259">
    <property type="entry name" value="GCP"/>
</dbReference>
<protein>
    <recommendedName>
        <fullName evidence="8">Gamma-tubulin complex component</fullName>
    </recommendedName>
</protein>
<evidence type="ECO:0000313" key="11">
    <source>
        <dbReference type="Proteomes" id="UP000192223"/>
    </source>
</evidence>
<dbReference type="GO" id="GO:0000278">
    <property type="term" value="P:mitotic cell cycle"/>
    <property type="evidence" value="ECO:0007669"/>
    <property type="project" value="TreeGrafter"/>
</dbReference>
<sequence>MGEFKLHHLIKELLDVVGSKEKEEFVEVVEFLQNNISKNTANPQNRSNVLHQIQQLSQQAPNPQNFLAKYEEIKQKNVDSLNSYIQLLNCISQDQTVKDFLAATAKKNPGTHNDTTSSGGNSQLFTSTPLTHDELQEVKSRLKQAIIKQSPSREVERSKILNKSSVIPTANTPSITSWVQKRPSMSWDFSCNAVANIRSAPISNIPPDSQENILLEDLLNILIGVPSCYIRPVRLVDPYAPRDFIIDESIEMTLKELVKQILPLASYFSVVQRFTEEKMRFEFGQVNNALAECMSTFIVDYTLFITQLETEAHMGNLNLQKMWYYIQKNLHAMSIMSNIATTISKSDAKGGKVLSLLHEHITGFIGDAKAQEVCLHFIQAACVPYMKILGMWIYKGIIADPFREFLIEDNEIVQKEDMLVDYSADYWDKKYTIRRESIPKFLEPVADIILCAGKYLNVIRQCGKPINNKVHVIEYKIDEKHYIEAIKKAYKFASQTLLDVLFKEHDLMGRLKSVKHYFLLDQGDFIVTFLTLCEKELNKDVADAIQVRIDSLLDLALRLSSSNSDPYKDDLRTELLPYNLQCQMFRILSILTEDEEEYANIEQKSLSVIESFAFSYEVSWPLSLILNRRSLACYQMIFRHLFYCKHIERMICHVWRANKVVKGFPRSVACQYHAAFALRQRMLHCIQNLEYHMMVEVIEPHWCTLMQAMAKVGNVDGILANHTDFLNACLKDCMLTIPRLLSTVNNILQICARFCRFMQLSQRYFVEAELGTVPSSMIDSFCQTEFPNTVNNTEDGQKMASFAESVSQLDFEFSEYLKDLLDQISNLNKDTSEHDRLYNLLYRLDFNSYYSCQFESGGFNKNKTG</sequence>
<dbReference type="Pfam" id="PF04130">
    <property type="entry name" value="GCP_C_terminal"/>
    <property type="match status" value="1"/>
</dbReference>
<dbReference type="GO" id="GO:0000922">
    <property type="term" value="C:spindle pole"/>
    <property type="evidence" value="ECO:0007669"/>
    <property type="project" value="InterPro"/>
</dbReference>
<dbReference type="InterPro" id="IPR041470">
    <property type="entry name" value="GCP_N"/>
</dbReference>
<dbReference type="InterPro" id="IPR040457">
    <property type="entry name" value="GCP_C"/>
</dbReference>
<dbReference type="FunFam" id="1.20.120.1900:FF:000002">
    <property type="entry name" value="Gamma-tubulin complex component"/>
    <property type="match status" value="1"/>
</dbReference>
<evidence type="ECO:0000259" key="10">
    <source>
        <dbReference type="Pfam" id="PF17681"/>
    </source>
</evidence>
<dbReference type="GO" id="GO:0051225">
    <property type="term" value="P:spindle assembly"/>
    <property type="evidence" value="ECO:0007669"/>
    <property type="project" value="TreeGrafter"/>
</dbReference>
<gene>
    <name evidence="12" type="primary">LOC108745113</name>
</gene>
<evidence type="ECO:0000256" key="6">
    <source>
        <dbReference type="ARBA" id="ARBA00093403"/>
    </source>
</evidence>
<evidence type="ECO:0000256" key="2">
    <source>
        <dbReference type="ARBA" id="ARBA00010337"/>
    </source>
</evidence>
<evidence type="ECO:0000259" key="9">
    <source>
        <dbReference type="Pfam" id="PF04130"/>
    </source>
</evidence>
<dbReference type="GO" id="GO:0051011">
    <property type="term" value="F:microtubule minus-end binding"/>
    <property type="evidence" value="ECO:0007669"/>
    <property type="project" value="TreeGrafter"/>
</dbReference>
<dbReference type="AlphaFoldDB" id="A0A1W4XW69"/>
<comment type="function">
    <text evidence="6">Component of the gamma-tubulin ring complex (gTuRC) which mediates microtubule nucleation. The gTuRC regulates the minus-end nucleation of alpha-beta tubulin heterodimers that grow into microtubule protafilaments, a critical step in centrosome duplication and spindle formation. Plays a role in neuronal migration.</text>
</comment>
<dbReference type="PANTHER" id="PTHR19302">
    <property type="entry name" value="GAMMA TUBULIN COMPLEX PROTEIN"/>
    <property type="match status" value="1"/>
</dbReference>